<dbReference type="CDD" id="cd05154">
    <property type="entry name" value="ACAD10_11_N-like"/>
    <property type="match status" value="1"/>
</dbReference>
<dbReference type="Proteomes" id="UP001314635">
    <property type="component" value="Unassembled WGS sequence"/>
</dbReference>
<evidence type="ECO:0000313" key="3">
    <source>
        <dbReference type="Proteomes" id="UP001314635"/>
    </source>
</evidence>
<organism evidence="2 3">
    <name type="scientific">Bradyrhizobium denitrificans</name>
    <dbReference type="NCBI Taxonomy" id="2734912"/>
    <lineage>
        <taxon>Bacteria</taxon>
        <taxon>Pseudomonadati</taxon>
        <taxon>Pseudomonadota</taxon>
        <taxon>Alphaproteobacteria</taxon>
        <taxon>Hyphomicrobiales</taxon>
        <taxon>Nitrobacteraceae</taxon>
        <taxon>Bradyrhizobium</taxon>
    </lineage>
</organism>
<evidence type="ECO:0000259" key="1">
    <source>
        <dbReference type="Pfam" id="PF01636"/>
    </source>
</evidence>
<feature type="domain" description="Aminoglycoside phosphotransferase" evidence="1">
    <location>
        <begin position="25"/>
        <end position="259"/>
    </location>
</feature>
<gene>
    <name evidence="2" type="ORF">JQ619_10830</name>
</gene>
<dbReference type="InterPro" id="IPR041726">
    <property type="entry name" value="ACAD10_11_N"/>
</dbReference>
<dbReference type="RefSeq" id="WP_041750626.1">
    <property type="nucleotide sequence ID" value="NZ_JABFDP010000010.1"/>
</dbReference>
<comment type="caution">
    <text evidence="2">The sequence shown here is derived from an EMBL/GenBank/DDBJ whole genome shotgun (WGS) entry which is preliminary data.</text>
</comment>
<keyword evidence="3" id="KW-1185">Reference proteome</keyword>
<name>A0ABS5G4L1_9BRAD</name>
<dbReference type="Gene3D" id="3.90.1200.10">
    <property type="match status" value="1"/>
</dbReference>
<dbReference type="EMBL" id="JAFCLK010000009">
    <property type="protein sequence ID" value="MBR1136260.1"/>
    <property type="molecule type" value="Genomic_DNA"/>
</dbReference>
<sequence length="329" mass="35962">MIETELSRCVAAFMPGAIGVRGAAKLSGGASQETWRFDIMHPDGAIGAILRRSPKGYGAAPGRAAGLDNEAALMRLAHAAGVPSPEVLHVLTPKDDLGTGFIMRRVDGETIARKILRDADYAEARPRLARQLGGIAASIHGIAREALPPLREMNATKEIAELAREYRSFDWPRPVFDLALRWLSQNDPGPSADVTLVHGDFRNGNLIIGPDGVRAVLDWELAHLGDPMEDLGWICVNSWRFGEIDKPVGGFGSREDLFAGYEAAGRKVDAARVKFWEVMGTLRWGVMCCGMMQRFRLGPDHSMERAMIGRRASETEIDLLRLLAPRGEG</sequence>
<proteinExistence type="predicted"/>
<accession>A0ABS5G4L1</accession>
<dbReference type="Pfam" id="PF01636">
    <property type="entry name" value="APH"/>
    <property type="match status" value="1"/>
</dbReference>
<dbReference type="InterPro" id="IPR011009">
    <property type="entry name" value="Kinase-like_dom_sf"/>
</dbReference>
<reference evidence="3" key="1">
    <citation type="journal article" date="2021" name="ISME J.">
        <title>Evolutionary origin and ecological implication of a unique nif island in free-living Bradyrhizobium lineages.</title>
        <authorList>
            <person name="Tao J."/>
        </authorList>
    </citation>
    <scope>NUCLEOTIDE SEQUENCE [LARGE SCALE GENOMIC DNA]</scope>
    <source>
        <strain evidence="3">SZCCT0094</strain>
    </source>
</reference>
<dbReference type="InterPro" id="IPR002575">
    <property type="entry name" value="Aminoglycoside_PTrfase"/>
</dbReference>
<protein>
    <submittedName>
        <fullName evidence="2">Phosphotransferase family protein</fullName>
    </submittedName>
</protein>
<dbReference type="Gene3D" id="3.30.200.20">
    <property type="entry name" value="Phosphorylase Kinase, domain 1"/>
    <property type="match status" value="1"/>
</dbReference>
<dbReference type="PANTHER" id="PTHR21310">
    <property type="entry name" value="AMINOGLYCOSIDE PHOSPHOTRANSFERASE-RELATED-RELATED"/>
    <property type="match status" value="1"/>
</dbReference>
<dbReference type="SUPFAM" id="SSF56112">
    <property type="entry name" value="Protein kinase-like (PK-like)"/>
    <property type="match status" value="1"/>
</dbReference>
<dbReference type="InterPro" id="IPR051678">
    <property type="entry name" value="AGP_Transferase"/>
</dbReference>
<evidence type="ECO:0000313" key="2">
    <source>
        <dbReference type="EMBL" id="MBR1136260.1"/>
    </source>
</evidence>
<dbReference type="PANTHER" id="PTHR21310:SF57">
    <property type="entry name" value="BLR2944 PROTEIN"/>
    <property type="match status" value="1"/>
</dbReference>